<dbReference type="EMBL" id="BMSX01000059">
    <property type="protein sequence ID" value="GGR65297.1"/>
    <property type="molecule type" value="Genomic_DNA"/>
</dbReference>
<keyword evidence="2" id="KW-0378">Hydrolase</keyword>
<dbReference type="PANTHER" id="PTHR43283:SF3">
    <property type="entry name" value="BETA-LACTAMASE FAMILY PROTEIN (AFU_ORTHOLOGUE AFUA_5G07500)"/>
    <property type="match status" value="1"/>
</dbReference>
<reference evidence="2" key="1">
    <citation type="journal article" date="2014" name="Int. J. Syst. Evol. Microbiol.">
        <title>Complete genome sequence of Corynebacterium casei LMG S-19264T (=DSM 44701T), isolated from a smear-ripened cheese.</title>
        <authorList>
            <consortium name="US DOE Joint Genome Institute (JGI-PGF)"/>
            <person name="Walter F."/>
            <person name="Albersmeier A."/>
            <person name="Kalinowski J."/>
            <person name="Ruckert C."/>
        </authorList>
    </citation>
    <scope>NUCLEOTIDE SEQUENCE</scope>
    <source>
        <strain evidence="2">JCM 4346</strain>
    </source>
</reference>
<dbReference type="Pfam" id="PF00144">
    <property type="entry name" value="Beta-lactamase"/>
    <property type="match status" value="1"/>
</dbReference>
<feature type="domain" description="Beta-lactamase-related" evidence="1">
    <location>
        <begin position="49"/>
        <end position="416"/>
    </location>
</feature>
<accession>A0A918FPR0</accession>
<dbReference type="InterPro" id="IPR050789">
    <property type="entry name" value="Diverse_Enzym_Activities"/>
</dbReference>
<reference evidence="2" key="2">
    <citation type="submission" date="2020-09" db="EMBL/GenBank/DDBJ databases">
        <authorList>
            <person name="Sun Q."/>
            <person name="Ohkuma M."/>
        </authorList>
    </citation>
    <scope>NUCLEOTIDE SEQUENCE</scope>
    <source>
        <strain evidence="2">JCM 4346</strain>
    </source>
</reference>
<dbReference type="InterPro" id="IPR006311">
    <property type="entry name" value="TAT_signal"/>
</dbReference>
<evidence type="ECO:0000313" key="3">
    <source>
        <dbReference type="Proteomes" id="UP000658320"/>
    </source>
</evidence>
<evidence type="ECO:0000313" key="2">
    <source>
        <dbReference type="EMBL" id="GGR65297.1"/>
    </source>
</evidence>
<dbReference type="AlphaFoldDB" id="A0A918FPR0"/>
<gene>
    <name evidence="2" type="ORF">GCM10010251_97240</name>
</gene>
<protein>
    <submittedName>
        <fullName evidence="2">Serine hydrolase</fullName>
    </submittedName>
</protein>
<dbReference type="PANTHER" id="PTHR43283">
    <property type="entry name" value="BETA-LACTAMASE-RELATED"/>
    <property type="match status" value="1"/>
</dbReference>
<dbReference type="InterPro" id="IPR012338">
    <property type="entry name" value="Beta-lactam/transpept-like"/>
</dbReference>
<sequence>MDRRTVLAGAAAIGASALTAGVVPGGPVASASAGTSGSWRAGLARLHEAMAARVARRELPGIVYLVAHRGLLHVNTIGTLTLDGHDPMRRSTPFRMASMTKPIIAAATMMLVEEGRLALDEPVDRLLPELANRRVLTRIDGPLDQTVPAARPITVEDLLTFRMGHGMIFGPSFQPPYPIITAADELQLVMGRPDPGTPHDPDEWIRRYGTLPLMYQPGQRWQYNTGSLVLGVLIARAAREPLERLLRKRVFRPLGMNHTGFSLSRADASRLPGLYMTNPQTGQLELQPSSRPEEWTRPPAFPSGAGGLASTIDDYLAFSRFLLNQGVHHGRRLLSAESIRLLTTNHLTPQQLADAGPFPLTGRGWGYGMAVSVTPDEVSQPGRYGWEGGYGTSWFNDPHRDLTAIAMTQTVDFWSNGVYDEFQRLAAAVDTPR</sequence>
<comment type="caution">
    <text evidence="2">The sequence shown here is derived from an EMBL/GenBank/DDBJ whole genome shotgun (WGS) entry which is preliminary data.</text>
</comment>
<dbReference type="PROSITE" id="PS51318">
    <property type="entry name" value="TAT"/>
    <property type="match status" value="1"/>
</dbReference>
<dbReference type="SUPFAM" id="SSF56601">
    <property type="entry name" value="beta-lactamase/transpeptidase-like"/>
    <property type="match status" value="1"/>
</dbReference>
<name>A0A918FPR0_9ACTN</name>
<dbReference type="Proteomes" id="UP000658320">
    <property type="component" value="Unassembled WGS sequence"/>
</dbReference>
<keyword evidence="3" id="KW-1185">Reference proteome</keyword>
<organism evidence="2 3">
    <name type="scientific">Streptomyces aurantiogriseus</name>
    <dbReference type="NCBI Taxonomy" id="66870"/>
    <lineage>
        <taxon>Bacteria</taxon>
        <taxon>Bacillati</taxon>
        <taxon>Actinomycetota</taxon>
        <taxon>Actinomycetes</taxon>
        <taxon>Kitasatosporales</taxon>
        <taxon>Streptomycetaceae</taxon>
        <taxon>Streptomyces</taxon>
    </lineage>
</organism>
<proteinExistence type="predicted"/>
<dbReference type="GO" id="GO:0016787">
    <property type="term" value="F:hydrolase activity"/>
    <property type="evidence" value="ECO:0007669"/>
    <property type="project" value="UniProtKB-KW"/>
</dbReference>
<dbReference type="InterPro" id="IPR001466">
    <property type="entry name" value="Beta-lactam-related"/>
</dbReference>
<evidence type="ECO:0000259" key="1">
    <source>
        <dbReference type="Pfam" id="PF00144"/>
    </source>
</evidence>
<dbReference type="Gene3D" id="3.40.710.10">
    <property type="entry name" value="DD-peptidase/beta-lactamase superfamily"/>
    <property type="match status" value="1"/>
</dbReference>